<evidence type="ECO:0000313" key="7">
    <source>
        <dbReference type="EMBL" id="NYZ23588.1"/>
    </source>
</evidence>
<dbReference type="EMBL" id="JABFDB010000028">
    <property type="protein sequence ID" value="NYZ23588.1"/>
    <property type="molecule type" value="Genomic_DNA"/>
</dbReference>
<proteinExistence type="predicted"/>
<dbReference type="PANTHER" id="PTHR45138:SF9">
    <property type="entry name" value="DIGUANYLATE CYCLASE DGCM-RELATED"/>
    <property type="match status" value="1"/>
</dbReference>
<evidence type="ECO:0000256" key="1">
    <source>
        <dbReference type="ARBA" id="ARBA00012528"/>
    </source>
</evidence>
<accession>A0ABX2TKB4</accession>
<dbReference type="SUPFAM" id="SSF55073">
    <property type="entry name" value="Nucleotide cyclase"/>
    <property type="match status" value="1"/>
</dbReference>
<keyword evidence="8" id="KW-1185">Reference proteome</keyword>
<dbReference type="PROSITE" id="PS50110">
    <property type="entry name" value="RESPONSE_REGULATORY"/>
    <property type="match status" value="1"/>
</dbReference>
<feature type="coiled-coil region" evidence="4">
    <location>
        <begin position="313"/>
        <end position="340"/>
    </location>
</feature>
<dbReference type="Gene3D" id="3.30.70.270">
    <property type="match status" value="1"/>
</dbReference>
<dbReference type="EC" id="2.7.7.65" evidence="1"/>
<gene>
    <name evidence="7" type="ORF">HND93_28145</name>
</gene>
<dbReference type="PROSITE" id="PS50887">
    <property type="entry name" value="GGDEF"/>
    <property type="match status" value="1"/>
</dbReference>
<dbReference type="InterPro" id="IPR029787">
    <property type="entry name" value="Nucleotide_cyclase"/>
</dbReference>
<dbReference type="Pfam" id="PF00990">
    <property type="entry name" value="GGDEF"/>
    <property type="match status" value="1"/>
</dbReference>
<dbReference type="SUPFAM" id="SSF52172">
    <property type="entry name" value="CheY-like"/>
    <property type="match status" value="1"/>
</dbReference>
<sequence length="514" mass="55994">MGNDLLFADEPLVPRAATPAGPPADAGEPWKILVVDDDPEVHAVTRLALGKVRFKNRRLALLSAFSATEAAAILRADPGIAMVLLDVVMETDDAGLHLVRTIREDIGNRAIRIILRTGQPGQAPEENVIVECDINDYKAKTELTTQKLFTTVIAALRAYSDITALETNRRGLQRIVESTDRLFGMRTLRAYASGVLTEVAAVLGMEPDGLLCSLRGGDRLAVLAGAGGFAGLVERPYDNRAIEPPVRECLIHSFHERRSVYRPDCLTLHIDVPDGSGMAVWMRTRRPLDPIDHGLVEVFASKIGLGFANVALYERLREANETLEARVAERTRALAEANGKLERLATLDVLTEVWNRRHFMELAAAEFARARRHGRLLSVFLIDLDHFKAVNDSYGHAAGDEALRTVVTCARDALRNSDLIARFGGEEFVVLLPETDLAGAAAVAERVRLAIAAKTFTFGPHTLTITASIGVAEREEGEPTVERTLMRADAALYDAKLAGRNRVVLAGSPPSDPG</sequence>
<dbReference type="InterPro" id="IPR000160">
    <property type="entry name" value="GGDEF_dom"/>
</dbReference>
<dbReference type="Gene3D" id="3.40.50.2300">
    <property type="match status" value="1"/>
</dbReference>
<dbReference type="SMART" id="SM00267">
    <property type="entry name" value="GGDEF"/>
    <property type="match status" value="1"/>
</dbReference>
<dbReference type="NCBIfam" id="TIGR00254">
    <property type="entry name" value="GGDEF"/>
    <property type="match status" value="1"/>
</dbReference>
<keyword evidence="4" id="KW-0175">Coiled coil</keyword>
<dbReference type="InterPro" id="IPR021800">
    <property type="entry name" value="DUF3369"/>
</dbReference>
<evidence type="ECO:0000313" key="8">
    <source>
        <dbReference type="Proteomes" id="UP000584642"/>
    </source>
</evidence>
<dbReference type="InterPro" id="IPR043128">
    <property type="entry name" value="Rev_trsase/Diguanyl_cyclase"/>
</dbReference>
<dbReference type="RefSeq" id="WP_180285361.1">
    <property type="nucleotide sequence ID" value="NZ_JABFDB010000028.1"/>
</dbReference>
<dbReference type="CDD" id="cd01949">
    <property type="entry name" value="GGDEF"/>
    <property type="match status" value="1"/>
</dbReference>
<evidence type="ECO:0000256" key="3">
    <source>
        <dbReference type="PROSITE-ProRule" id="PRU00169"/>
    </source>
</evidence>
<evidence type="ECO:0000256" key="2">
    <source>
        <dbReference type="ARBA" id="ARBA00034247"/>
    </source>
</evidence>
<comment type="caution">
    <text evidence="7">The sequence shown here is derived from an EMBL/GenBank/DDBJ whole genome shotgun (WGS) entry which is preliminary data.</text>
</comment>
<feature type="domain" description="Response regulatory" evidence="5">
    <location>
        <begin position="31"/>
        <end position="155"/>
    </location>
</feature>
<comment type="catalytic activity">
    <reaction evidence="2">
        <text>2 GTP = 3',3'-c-di-GMP + 2 diphosphate</text>
        <dbReference type="Rhea" id="RHEA:24898"/>
        <dbReference type="ChEBI" id="CHEBI:33019"/>
        <dbReference type="ChEBI" id="CHEBI:37565"/>
        <dbReference type="ChEBI" id="CHEBI:58805"/>
        <dbReference type="EC" id="2.7.7.65"/>
    </reaction>
</comment>
<reference evidence="7 8" key="1">
    <citation type="submission" date="2020-05" db="EMBL/GenBank/DDBJ databases">
        <title>Azospirillum oleiclasticum sp. nov, a nitrogen-fixing and heavy crude oil-emulsifying bacterium isolated from the crude oil of Yumen Oilfield.</title>
        <authorList>
            <person name="Wu D."/>
            <person name="Cai M."/>
            <person name="Zhang X."/>
        </authorList>
    </citation>
    <scope>NUCLEOTIDE SEQUENCE [LARGE SCALE GENOMIC DNA]</scope>
    <source>
        <strain evidence="7 8">ROY-1-1-2</strain>
    </source>
</reference>
<evidence type="ECO:0000259" key="5">
    <source>
        <dbReference type="PROSITE" id="PS50110"/>
    </source>
</evidence>
<dbReference type="Proteomes" id="UP000584642">
    <property type="component" value="Unassembled WGS sequence"/>
</dbReference>
<protein>
    <recommendedName>
        <fullName evidence="1">diguanylate cyclase</fullName>
        <ecNumber evidence="1">2.7.7.65</ecNumber>
    </recommendedName>
</protein>
<feature type="domain" description="GGDEF" evidence="6">
    <location>
        <begin position="375"/>
        <end position="508"/>
    </location>
</feature>
<feature type="modified residue" description="4-aspartylphosphate" evidence="3">
    <location>
        <position position="86"/>
    </location>
</feature>
<dbReference type="PANTHER" id="PTHR45138">
    <property type="entry name" value="REGULATORY COMPONENTS OF SENSORY TRANSDUCTION SYSTEM"/>
    <property type="match status" value="1"/>
</dbReference>
<dbReference type="InterPro" id="IPR011006">
    <property type="entry name" value="CheY-like_superfamily"/>
</dbReference>
<evidence type="ECO:0000259" key="6">
    <source>
        <dbReference type="PROSITE" id="PS50887"/>
    </source>
</evidence>
<dbReference type="InterPro" id="IPR001789">
    <property type="entry name" value="Sig_transdc_resp-reg_receiver"/>
</dbReference>
<name>A0ABX2TKB4_9PROT</name>
<keyword evidence="3" id="KW-0597">Phosphoprotein</keyword>
<organism evidence="7 8">
    <name type="scientific">Azospirillum oleiclasticum</name>
    <dbReference type="NCBI Taxonomy" id="2735135"/>
    <lineage>
        <taxon>Bacteria</taxon>
        <taxon>Pseudomonadati</taxon>
        <taxon>Pseudomonadota</taxon>
        <taxon>Alphaproteobacteria</taxon>
        <taxon>Rhodospirillales</taxon>
        <taxon>Azospirillaceae</taxon>
        <taxon>Azospirillum</taxon>
    </lineage>
</organism>
<dbReference type="InterPro" id="IPR050469">
    <property type="entry name" value="Diguanylate_Cyclase"/>
</dbReference>
<evidence type="ECO:0000256" key="4">
    <source>
        <dbReference type="SAM" id="Coils"/>
    </source>
</evidence>
<dbReference type="Pfam" id="PF11849">
    <property type="entry name" value="DUF3369"/>
    <property type="match status" value="1"/>
</dbReference>